<keyword evidence="3" id="KW-1185">Reference proteome</keyword>
<dbReference type="Proteomes" id="UP000753961">
    <property type="component" value="Unassembled WGS sequence"/>
</dbReference>
<dbReference type="AlphaFoldDB" id="A0A953LCY7"/>
<dbReference type="RefSeq" id="WP_222579827.1">
    <property type="nucleotide sequence ID" value="NZ_JAHVHU010000008.1"/>
</dbReference>
<keyword evidence="1" id="KW-1133">Transmembrane helix</keyword>
<name>A0A953LCY7_9BACT</name>
<feature type="transmembrane region" description="Helical" evidence="1">
    <location>
        <begin position="83"/>
        <end position="101"/>
    </location>
</feature>
<feature type="transmembrane region" description="Helical" evidence="1">
    <location>
        <begin position="52"/>
        <end position="76"/>
    </location>
</feature>
<gene>
    <name evidence="2" type="ORF">KUV50_09120</name>
</gene>
<comment type="caution">
    <text evidence="2">The sequence shown here is derived from an EMBL/GenBank/DDBJ whole genome shotgun (WGS) entry which is preliminary data.</text>
</comment>
<feature type="transmembrane region" description="Helical" evidence="1">
    <location>
        <begin position="128"/>
        <end position="149"/>
    </location>
</feature>
<evidence type="ECO:0000256" key="1">
    <source>
        <dbReference type="SAM" id="Phobius"/>
    </source>
</evidence>
<proteinExistence type="predicted"/>
<organism evidence="2 3">
    <name type="scientific">Membranihabitans marinus</name>
    <dbReference type="NCBI Taxonomy" id="1227546"/>
    <lineage>
        <taxon>Bacteria</taxon>
        <taxon>Pseudomonadati</taxon>
        <taxon>Bacteroidota</taxon>
        <taxon>Saprospiria</taxon>
        <taxon>Saprospirales</taxon>
        <taxon>Saprospiraceae</taxon>
        <taxon>Membranihabitans</taxon>
    </lineage>
</organism>
<protein>
    <submittedName>
        <fullName evidence="2">Uncharacterized protein</fullName>
    </submittedName>
</protein>
<sequence length="157" mass="16490">MYKIFSKYGLILAFVIGLVFTLIFLIPALSGLPSGFSELGNDEQVATTAFDVGLKATGGLLIATIVITILASLLSLAKNPKGAIKGVIGIAVLLVVVFVLYSTSTAEASGRVQAAMQEFNVSASMSKWISAFLKSSFILAGAAIVLMILGEIRNLFQ</sequence>
<accession>A0A953LCY7</accession>
<feature type="transmembrane region" description="Helical" evidence="1">
    <location>
        <begin position="12"/>
        <end position="32"/>
    </location>
</feature>
<keyword evidence="1" id="KW-0812">Transmembrane</keyword>
<evidence type="ECO:0000313" key="2">
    <source>
        <dbReference type="EMBL" id="MBY5958289.1"/>
    </source>
</evidence>
<evidence type="ECO:0000313" key="3">
    <source>
        <dbReference type="Proteomes" id="UP000753961"/>
    </source>
</evidence>
<dbReference type="EMBL" id="JAHVHU010000008">
    <property type="protein sequence ID" value="MBY5958289.1"/>
    <property type="molecule type" value="Genomic_DNA"/>
</dbReference>
<reference evidence="2" key="1">
    <citation type="submission" date="2021-06" db="EMBL/GenBank/DDBJ databases">
        <title>44 bacteria genomes isolated from Dapeng, Shenzhen.</title>
        <authorList>
            <person name="Zheng W."/>
            <person name="Yu S."/>
            <person name="Huang Y."/>
        </authorList>
    </citation>
    <scope>NUCLEOTIDE SEQUENCE</scope>
    <source>
        <strain evidence="2">DP5N28-2</strain>
    </source>
</reference>
<keyword evidence="1" id="KW-0472">Membrane</keyword>